<evidence type="ECO:0000259" key="5">
    <source>
        <dbReference type="Pfam" id="PF02650"/>
    </source>
</evidence>
<dbReference type="PANTHER" id="PTHR37307:SF1">
    <property type="entry name" value="CELL DIVISION PROTEIN WHIA-RELATED"/>
    <property type="match status" value="1"/>
</dbReference>
<dbReference type="Proteomes" id="UP000824165">
    <property type="component" value="Unassembled WGS sequence"/>
</dbReference>
<dbReference type="HAMAP" id="MF_01420">
    <property type="entry name" value="HTH_type_WhiA"/>
    <property type="match status" value="1"/>
</dbReference>
<evidence type="ECO:0000259" key="6">
    <source>
        <dbReference type="Pfam" id="PF14527"/>
    </source>
</evidence>
<protein>
    <recommendedName>
        <fullName evidence="4">Probable cell division protein WhiA</fullName>
    </recommendedName>
</protein>
<dbReference type="SUPFAM" id="SSF55608">
    <property type="entry name" value="Homing endonucleases"/>
    <property type="match status" value="1"/>
</dbReference>
<sequence length="281" mass="30525">MSFSSEIKTKLCDVKFKCPGCAAAETAGMLRTVLRGGKLRMTTENGCVAKRAVFDIKEGFGIDARITENKRSISVSVDDGFDAENVAGLIFGNPAPLLCCRAAYVRGAFLAGGSVSDPSKNYHLEICTRSPGEAEFLQGILPGGLKGRVAERKGSFIVYFKGCEDIADFLGYIGAPSAALELFSVQVEKEMRNNINRRVNCDSANADKLARAASRHIAAVKRIKAAGKWDSLPDTLREIGELRYEYPEESLKELGERLDPPIGKSGVNHRLNRLKSFADAL</sequence>
<feature type="domain" description="Sporulation regulator WhiA C-terminal" evidence="5">
    <location>
        <begin position="195"/>
        <end position="278"/>
    </location>
</feature>
<dbReference type="AlphaFoldDB" id="A0A9D1H1V1"/>
<dbReference type="InterPro" id="IPR023054">
    <property type="entry name" value="Sporulation_regulator_WhiA_C"/>
</dbReference>
<reference evidence="7" key="2">
    <citation type="journal article" date="2021" name="PeerJ">
        <title>Extensive microbial diversity within the chicken gut microbiome revealed by metagenomics and culture.</title>
        <authorList>
            <person name="Gilroy R."/>
            <person name="Ravi A."/>
            <person name="Getino M."/>
            <person name="Pursley I."/>
            <person name="Horton D.L."/>
            <person name="Alikhan N.F."/>
            <person name="Baker D."/>
            <person name="Gharbi K."/>
            <person name="Hall N."/>
            <person name="Watson M."/>
            <person name="Adriaenssens E.M."/>
            <person name="Foster-Nyarko E."/>
            <person name="Jarju S."/>
            <person name="Secka A."/>
            <person name="Antonio M."/>
            <person name="Oren A."/>
            <person name="Chaudhuri R.R."/>
            <person name="La Ragione R."/>
            <person name="Hildebrand F."/>
            <person name="Pallen M.J."/>
        </authorList>
    </citation>
    <scope>NUCLEOTIDE SEQUENCE</scope>
    <source>
        <strain evidence="7">CHK181-108</strain>
    </source>
</reference>
<dbReference type="InterPro" id="IPR039518">
    <property type="entry name" value="WhiA_LAGLIDADG_dom"/>
</dbReference>
<comment type="function">
    <text evidence="4">Involved in cell division and chromosome segregation.</text>
</comment>
<evidence type="ECO:0000256" key="2">
    <source>
        <dbReference type="ARBA" id="ARBA00023125"/>
    </source>
</evidence>
<evidence type="ECO:0000256" key="3">
    <source>
        <dbReference type="ARBA" id="ARBA00023306"/>
    </source>
</evidence>
<evidence type="ECO:0000256" key="1">
    <source>
        <dbReference type="ARBA" id="ARBA00022618"/>
    </source>
</evidence>
<dbReference type="PANTHER" id="PTHR37307">
    <property type="entry name" value="CELL DIVISION PROTEIN WHIA-RELATED"/>
    <property type="match status" value="1"/>
</dbReference>
<dbReference type="EMBL" id="DVLU01000023">
    <property type="protein sequence ID" value="HIT84785.1"/>
    <property type="molecule type" value="Genomic_DNA"/>
</dbReference>
<dbReference type="Pfam" id="PF14527">
    <property type="entry name" value="LAGLIDADG_WhiA"/>
    <property type="match status" value="1"/>
</dbReference>
<dbReference type="GO" id="GO:0051301">
    <property type="term" value="P:cell division"/>
    <property type="evidence" value="ECO:0007669"/>
    <property type="project" value="UniProtKB-UniRule"/>
</dbReference>
<accession>A0A9D1H1V1</accession>
<keyword evidence="2 4" id="KW-0238">DNA-binding</keyword>
<reference evidence="7" key="1">
    <citation type="submission" date="2020-10" db="EMBL/GenBank/DDBJ databases">
        <authorList>
            <person name="Gilroy R."/>
        </authorList>
    </citation>
    <scope>NUCLEOTIDE SEQUENCE</scope>
    <source>
        <strain evidence="7">CHK181-108</strain>
    </source>
</reference>
<name>A0A9D1H1V1_9FIRM</name>
<keyword evidence="1 4" id="KW-0132">Cell division</keyword>
<dbReference type="Pfam" id="PF02650">
    <property type="entry name" value="HTH_WhiA"/>
    <property type="match status" value="1"/>
</dbReference>
<evidence type="ECO:0000256" key="4">
    <source>
        <dbReference type="HAMAP-Rule" id="MF_01420"/>
    </source>
</evidence>
<evidence type="ECO:0000313" key="8">
    <source>
        <dbReference type="Proteomes" id="UP000824165"/>
    </source>
</evidence>
<evidence type="ECO:0000313" key="7">
    <source>
        <dbReference type="EMBL" id="HIT84785.1"/>
    </source>
</evidence>
<dbReference type="InterPro" id="IPR027434">
    <property type="entry name" value="Homing_endonucl"/>
</dbReference>
<keyword evidence="3 4" id="KW-0131">Cell cycle</keyword>
<comment type="caution">
    <text evidence="7">The sequence shown here is derived from an EMBL/GenBank/DDBJ whole genome shotgun (WGS) entry which is preliminary data.</text>
</comment>
<dbReference type="Gene3D" id="3.10.28.10">
    <property type="entry name" value="Homing endonucleases"/>
    <property type="match status" value="1"/>
</dbReference>
<organism evidence="7 8">
    <name type="scientific">Candidatus Ornithomonoglobus intestinigallinarum</name>
    <dbReference type="NCBI Taxonomy" id="2840894"/>
    <lineage>
        <taxon>Bacteria</taxon>
        <taxon>Bacillati</taxon>
        <taxon>Bacillota</taxon>
        <taxon>Clostridia</taxon>
        <taxon>Candidatus Ornithomonoglobus</taxon>
    </lineage>
</organism>
<gene>
    <name evidence="4 7" type="primary">whiA</name>
    <name evidence="7" type="ORF">IAA60_02640</name>
</gene>
<comment type="similarity">
    <text evidence="4">Belongs to the WhiA family.</text>
</comment>
<dbReference type="InterPro" id="IPR003802">
    <property type="entry name" value="Sporulation_regulator_WhiA"/>
</dbReference>
<dbReference type="GO" id="GO:0043937">
    <property type="term" value="P:regulation of sporulation"/>
    <property type="evidence" value="ECO:0007669"/>
    <property type="project" value="InterPro"/>
</dbReference>
<proteinExistence type="inferred from homology"/>
<feature type="domain" description="WhiA LAGLIDADG-like" evidence="6">
    <location>
        <begin position="102"/>
        <end position="192"/>
    </location>
</feature>
<dbReference type="NCBIfam" id="TIGR00647">
    <property type="entry name" value="DNA_bind_WhiA"/>
    <property type="match status" value="1"/>
</dbReference>
<dbReference type="GO" id="GO:0003677">
    <property type="term" value="F:DNA binding"/>
    <property type="evidence" value="ECO:0007669"/>
    <property type="project" value="UniProtKB-UniRule"/>
</dbReference>